<dbReference type="SUPFAM" id="SSF53822">
    <property type="entry name" value="Periplasmic binding protein-like I"/>
    <property type="match status" value="1"/>
</dbReference>
<dbReference type="Gene3D" id="3.40.50.2300">
    <property type="match status" value="2"/>
</dbReference>
<evidence type="ECO:0000256" key="3">
    <source>
        <dbReference type="ARBA" id="ARBA00023163"/>
    </source>
</evidence>
<evidence type="ECO:0000256" key="2">
    <source>
        <dbReference type="ARBA" id="ARBA00023125"/>
    </source>
</evidence>
<dbReference type="InterPro" id="IPR046335">
    <property type="entry name" value="LacI/GalR-like_sensor"/>
</dbReference>
<dbReference type="CDD" id="cd01543">
    <property type="entry name" value="PBP1_XylR"/>
    <property type="match status" value="1"/>
</dbReference>
<accession>A0ABM8IB53</accession>
<feature type="domain" description="HTH araC/xylS-type" evidence="4">
    <location>
        <begin position="285"/>
        <end position="383"/>
    </location>
</feature>
<dbReference type="PANTHER" id="PTHR30146">
    <property type="entry name" value="LACI-RELATED TRANSCRIPTIONAL REPRESSOR"/>
    <property type="match status" value="1"/>
</dbReference>
<dbReference type="Pfam" id="PF12833">
    <property type="entry name" value="HTH_18"/>
    <property type="match status" value="1"/>
</dbReference>
<dbReference type="Proteomes" id="UP001496674">
    <property type="component" value="Chromosome"/>
</dbReference>
<sequence length="389" mass="45197">MIRLIQLTDFTEAYAQYLQKGIITYSKEHDPWVVCRMPPAFKLRYGIEGVIDWAKKWEADAIVAQFDEDDNVGLFRQNGIVAVAQDFKTQFKSIPNITGDYELGGKMAADFFLQKGYQNFAFVGYKNAIWSEKRCQGFYDRISEFGFEKNFHVFQNKIIEELWFYEQNPLIEWLKSLPKPIALMTCDDTQGNKITEICRICNLRIPEDISLIGVDNDEMTCNLSDPTLSSVALDVEKGGYETAKLIDKMVTSQNYEDFEDVVIHHSHIVQRQSTNMYPINDKEIAMALKYIDDNINSKINVDDIVKVVPLSRRLLEIRFKHFTKMSVYQYVMLQRINRFARSLLTSTAPICELAIEMGFSDFKNLSRQFKTIKGCPPHEYRKEHTLKNK</sequence>
<organism evidence="5 6">
    <name type="scientific">Bacteroides sedimenti</name>
    <dbReference type="NCBI Taxonomy" id="2136147"/>
    <lineage>
        <taxon>Bacteria</taxon>
        <taxon>Pseudomonadati</taxon>
        <taxon>Bacteroidota</taxon>
        <taxon>Bacteroidia</taxon>
        <taxon>Bacteroidales</taxon>
        <taxon>Bacteroidaceae</taxon>
        <taxon>Bacteroides</taxon>
    </lineage>
</organism>
<dbReference type="SMART" id="SM00342">
    <property type="entry name" value="HTH_ARAC"/>
    <property type="match status" value="1"/>
</dbReference>
<dbReference type="SUPFAM" id="SSF46689">
    <property type="entry name" value="Homeodomain-like"/>
    <property type="match status" value="2"/>
</dbReference>
<keyword evidence="3" id="KW-0804">Transcription</keyword>
<gene>
    <name evidence="5" type="ORF">BSYN_14960</name>
</gene>
<evidence type="ECO:0000256" key="1">
    <source>
        <dbReference type="ARBA" id="ARBA00023015"/>
    </source>
</evidence>
<evidence type="ECO:0000313" key="6">
    <source>
        <dbReference type="Proteomes" id="UP001496674"/>
    </source>
</evidence>
<reference evidence="5 6" key="1">
    <citation type="submission" date="2023-04" db="EMBL/GenBank/DDBJ databases">
        <title>Draft genome sequence of acteroides sedimenti strain YN3PY1.</title>
        <authorList>
            <person name="Yoshida N."/>
        </authorList>
    </citation>
    <scope>NUCLEOTIDE SEQUENCE [LARGE SCALE GENOMIC DNA]</scope>
    <source>
        <strain evidence="5 6">YN3PY1</strain>
    </source>
</reference>
<dbReference type="PANTHER" id="PTHR30146:SF24">
    <property type="entry name" value="XYLOSE OPERON REGULATORY PROTEIN"/>
    <property type="match status" value="1"/>
</dbReference>
<dbReference type="InterPro" id="IPR009057">
    <property type="entry name" value="Homeodomain-like_sf"/>
</dbReference>
<protein>
    <submittedName>
        <fullName evidence="5">XylR family transcriptional regulator</fullName>
    </submittedName>
</protein>
<evidence type="ECO:0000313" key="5">
    <source>
        <dbReference type="EMBL" id="BEG99231.1"/>
    </source>
</evidence>
<keyword evidence="2" id="KW-0238">DNA-binding</keyword>
<dbReference type="Gene3D" id="1.10.10.60">
    <property type="entry name" value="Homeodomain-like"/>
    <property type="match status" value="1"/>
</dbReference>
<dbReference type="Pfam" id="PF13377">
    <property type="entry name" value="Peripla_BP_3"/>
    <property type="match status" value="1"/>
</dbReference>
<dbReference type="RefSeq" id="WP_353329622.1">
    <property type="nucleotide sequence ID" value="NZ_AP028055.1"/>
</dbReference>
<dbReference type="EMBL" id="AP028055">
    <property type="protein sequence ID" value="BEG99231.1"/>
    <property type="molecule type" value="Genomic_DNA"/>
</dbReference>
<dbReference type="InterPro" id="IPR018060">
    <property type="entry name" value="HTH_AraC"/>
</dbReference>
<proteinExistence type="predicted"/>
<evidence type="ECO:0000259" key="4">
    <source>
        <dbReference type="PROSITE" id="PS01124"/>
    </source>
</evidence>
<dbReference type="InterPro" id="IPR028082">
    <property type="entry name" value="Peripla_BP_I"/>
</dbReference>
<name>A0ABM8IB53_9BACE</name>
<keyword evidence="6" id="KW-1185">Reference proteome</keyword>
<keyword evidence="1" id="KW-0805">Transcription regulation</keyword>
<dbReference type="PROSITE" id="PS01124">
    <property type="entry name" value="HTH_ARAC_FAMILY_2"/>
    <property type="match status" value="1"/>
</dbReference>